<gene>
    <name evidence="2" type="ordered locus">Ping_1704</name>
</gene>
<dbReference type="eggNOG" id="COG3240">
    <property type="taxonomic scope" value="Bacteria"/>
</dbReference>
<dbReference type="KEGG" id="pin:Ping_1704"/>
<keyword evidence="3" id="KW-1185">Reference proteome</keyword>
<dbReference type="GO" id="GO:0016788">
    <property type="term" value="F:hydrolase activity, acting on ester bonds"/>
    <property type="evidence" value="ECO:0007669"/>
    <property type="project" value="InterPro"/>
</dbReference>
<dbReference type="STRING" id="357804.Ping_1704"/>
<proteinExistence type="predicted"/>
<dbReference type="RefSeq" id="WP_011770051.1">
    <property type="nucleotide sequence ID" value="NC_008709.1"/>
</dbReference>
<dbReference type="CDD" id="cd01846">
    <property type="entry name" value="fatty_acyltransferase_like"/>
    <property type="match status" value="1"/>
</dbReference>
<evidence type="ECO:0000256" key="1">
    <source>
        <dbReference type="ARBA" id="ARBA00022801"/>
    </source>
</evidence>
<dbReference type="EMBL" id="CP000510">
    <property type="protein sequence ID" value="ABM03491.1"/>
    <property type="molecule type" value="Genomic_DNA"/>
</dbReference>
<dbReference type="InterPro" id="IPR036514">
    <property type="entry name" value="SGNH_hydro_sf"/>
</dbReference>
<dbReference type="PANTHER" id="PTHR45648">
    <property type="entry name" value="GDSL LIPASE/ACYLHYDROLASE FAMILY PROTEIN (AFU_ORTHOLOGUE AFUA_4G14700)"/>
    <property type="match status" value="1"/>
</dbReference>
<dbReference type="InterPro" id="IPR001087">
    <property type="entry name" value="GDSL"/>
</dbReference>
<reference evidence="2 3" key="1">
    <citation type="submission" date="2007-01" db="EMBL/GenBank/DDBJ databases">
        <title>Complete sequence of Psychromonas ingrahamii 37.</title>
        <authorList>
            <consortium name="US DOE Joint Genome Institute"/>
            <person name="Copeland A."/>
            <person name="Lucas S."/>
            <person name="Lapidus A."/>
            <person name="Barry K."/>
            <person name="Detter J.C."/>
            <person name="Glavina del Rio T."/>
            <person name="Hammon N."/>
            <person name="Israni S."/>
            <person name="Dalin E."/>
            <person name="Tice H."/>
            <person name="Pitluck S."/>
            <person name="Thompson L.S."/>
            <person name="Brettin T."/>
            <person name="Bruce D."/>
            <person name="Han C."/>
            <person name="Tapia R."/>
            <person name="Schmutz J."/>
            <person name="Larimer F."/>
            <person name="Land M."/>
            <person name="Hauser L."/>
            <person name="Kyrpides N."/>
            <person name="Ivanova N."/>
            <person name="Staley J."/>
            <person name="Richardson P."/>
        </authorList>
    </citation>
    <scope>NUCLEOTIDE SEQUENCE [LARGE SCALE GENOMIC DNA]</scope>
    <source>
        <strain evidence="2 3">37</strain>
    </source>
</reference>
<dbReference type="AlphaFoldDB" id="A1SVH6"/>
<dbReference type="OrthoDB" id="5292073at2"/>
<dbReference type="Pfam" id="PF00657">
    <property type="entry name" value="Lipase_GDSL"/>
    <property type="match status" value="1"/>
</dbReference>
<name>A1SVH6_PSYIN</name>
<evidence type="ECO:0000313" key="3">
    <source>
        <dbReference type="Proteomes" id="UP000000639"/>
    </source>
</evidence>
<dbReference type="PANTHER" id="PTHR45648:SF22">
    <property type="entry name" value="GDSL LIPASE_ACYLHYDROLASE FAMILY PROTEIN (AFU_ORTHOLOGUE AFUA_4G14700)"/>
    <property type="match status" value="1"/>
</dbReference>
<dbReference type="Proteomes" id="UP000000639">
    <property type="component" value="Chromosome"/>
</dbReference>
<sequence length="341" mass="37322">MILIKYFRTICILFLFSLSILVTGESVARQKPYDSIVVFGTSLSDTGNAFILLSDPSRFGFDESCGLGTPVNVPPYDKLDDLLVPDGSYAKGGHHVSNGGTWIEEMARSKGLAGSVRPTLRNDGLKARNYAVGGARAWPREGDFPCRFNLSDQLNAYLVDFATASADTLFVLEFGANDVRDALGSPVPLVVIERAIFEIYNTIEELYSRGARQFLLMNVPDIGQTPAVQILDGSFPDLDLAVAATYLTNAFNVALQDLQENLNSFPNIDVRIFDANALLNKIIANPDDYGIEVTDVPCVTPNVPPYKCKKPDTYLFWDGIHPTKAVHKIMALEAAGVLYTP</sequence>
<dbReference type="InterPro" id="IPR051058">
    <property type="entry name" value="GDSL_Est/Lipase"/>
</dbReference>
<protein>
    <submittedName>
        <fullName evidence="2">Lipolytic enzyme, G-D-S-L family protein</fullName>
    </submittedName>
</protein>
<dbReference type="SUPFAM" id="SSF52266">
    <property type="entry name" value="SGNH hydrolase"/>
    <property type="match status" value="1"/>
</dbReference>
<keyword evidence="1" id="KW-0378">Hydrolase</keyword>
<evidence type="ECO:0000313" key="2">
    <source>
        <dbReference type="EMBL" id="ABM03491.1"/>
    </source>
</evidence>
<dbReference type="Gene3D" id="3.40.50.1110">
    <property type="entry name" value="SGNH hydrolase"/>
    <property type="match status" value="1"/>
</dbReference>
<accession>A1SVH6</accession>
<organism evidence="2 3">
    <name type="scientific">Psychromonas ingrahamii (strain DSM 17664 / CCUG 51855 / 37)</name>
    <dbReference type="NCBI Taxonomy" id="357804"/>
    <lineage>
        <taxon>Bacteria</taxon>
        <taxon>Pseudomonadati</taxon>
        <taxon>Pseudomonadota</taxon>
        <taxon>Gammaproteobacteria</taxon>
        <taxon>Alteromonadales</taxon>
        <taxon>Psychromonadaceae</taxon>
        <taxon>Psychromonas</taxon>
    </lineage>
</organism>
<dbReference type="HOGENOM" id="CLU_015101_3_2_6"/>